<dbReference type="EMBL" id="MPJW01000003">
    <property type="protein sequence ID" value="OLU43437.1"/>
    <property type="molecule type" value="Genomic_DNA"/>
</dbReference>
<keyword evidence="4" id="KW-1185">Reference proteome</keyword>
<dbReference type="GO" id="GO:0015074">
    <property type="term" value="P:DNA integration"/>
    <property type="evidence" value="ECO:0007669"/>
    <property type="project" value="InterPro"/>
</dbReference>
<comment type="similarity">
    <text evidence="1">Belongs to the transposase IS21/IS408/IS1162 family.</text>
</comment>
<dbReference type="Pfam" id="PF00665">
    <property type="entry name" value="rve"/>
    <property type="match status" value="1"/>
</dbReference>
<dbReference type="Gene3D" id="3.30.420.10">
    <property type="entry name" value="Ribonuclease H-like superfamily/Ribonuclease H"/>
    <property type="match status" value="1"/>
</dbReference>
<organism evidence="3 4">
    <name type="scientific">Ileibacterium valens</name>
    <dbReference type="NCBI Taxonomy" id="1862668"/>
    <lineage>
        <taxon>Bacteria</taxon>
        <taxon>Bacillati</taxon>
        <taxon>Bacillota</taxon>
        <taxon>Erysipelotrichia</taxon>
        <taxon>Erysipelotrichales</taxon>
        <taxon>Erysipelotrichaceae</taxon>
        <taxon>Ileibacterium</taxon>
    </lineage>
</organism>
<gene>
    <name evidence="3" type="ORF">BO222_00020</name>
</gene>
<proteinExistence type="inferred from homology"/>
<sequence>MKRNQTTQLNLELNMAKIQGIKPNFTQLAKKYSVDRHTVARYYREGGKAIITRDRPSYLNPYLDEIEEMMSTIHPTKKAAFEYFQNKYGEDVFRSYSTFTHLLKEKQIDGRLTVSTPHPRFETPPGKQLQVDWVEDLSMELKNGEIIEYNLFSATWSYSRLHCFVYTKTKTTEDFIRCLLEVLYQSSGAPKEILTDNMSAVVSVRGSRKTKHKQIENFEKDTGIKIRLCQVRSPQTKGKCESANRYVQWLQPYQKKLETEEDLLKQIHQLNTQINRETNQTTGVPPVVLFKKEKEHLDPLPSNAMLESYLHNISVQTVPSTLLVRYKGNGYSVNQKFIGKRVKLVPVHDKLYIYYNTQLIASHKISCSPFNYRKDDYLEALKVRIPSKEDDEINRIVQDNLKIFGSWSEEE</sequence>
<protein>
    <recommendedName>
        <fullName evidence="2">Integrase catalytic domain-containing protein</fullName>
    </recommendedName>
</protein>
<dbReference type="Pfam" id="PF22483">
    <property type="entry name" value="Mu-transpos_C_2"/>
    <property type="match status" value="1"/>
</dbReference>
<dbReference type="InterPro" id="IPR001584">
    <property type="entry name" value="Integrase_cat-core"/>
</dbReference>
<evidence type="ECO:0000313" key="3">
    <source>
        <dbReference type="EMBL" id="OLU43437.1"/>
    </source>
</evidence>
<evidence type="ECO:0000256" key="1">
    <source>
        <dbReference type="ARBA" id="ARBA00009277"/>
    </source>
</evidence>
<dbReference type="SUPFAM" id="SSF53098">
    <property type="entry name" value="Ribonuclease H-like"/>
    <property type="match status" value="1"/>
</dbReference>
<dbReference type="PANTHER" id="PTHR35004:SF7">
    <property type="entry name" value="INTEGRASE PROTEIN"/>
    <property type="match status" value="1"/>
</dbReference>
<dbReference type="AlphaFoldDB" id="A0A1U7NJK6"/>
<dbReference type="PROSITE" id="PS50994">
    <property type="entry name" value="INTEGRASE"/>
    <property type="match status" value="1"/>
</dbReference>
<dbReference type="GO" id="GO:0003676">
    <property type="term" value="F:nucleic acid binding"/>
    <property type="evidence" value="ECO:0007669"/>
    <property type="project" value="InterPro"/>
</dbReference>
<evidence type="ECO:0000259" key="2">
    <source>
        <dbReference type="PROSITE" id="PS50994"/>
    </source>
</evidence>
<dbReference type="InterPro" id="IPR036397">
    <property type="entry name" value="RNaseH_sf"/>
</dbReference>
<feature type="domain" description="Integrase catalytic" evidence="2">
    <location>
        <begin position="120"/>
        <end position="294"/>
    </location>
</feature>
<name>A0A1U7NJK6_9FIRM</name>
<dbReference type="NCBIfam" id="NF033546">
    <property type="entry name" value="transpos_IS21"/>
    <property type="match status" value="1"/>
</dbReference>
<comment type="caution">
    <text evidence="3">The sequence shown here is derived from an EMBL/GenBank/DDBJ whole genome shotgun (WGS) entry which is preliminary data.</text>
</comment>
<reference evidence="3 4" key="1">
    <citation type="submission" date="2016-11" db="EMBL/GenBank/DDBJ databases">
        <title>Description of two novel members of the family Erysipelotrichaceae: Ileibacterium lipovorans gen. nov., sp. nov. and Dubosiella newyorkensis, gen. nov., sp. nov.</title>
        <authorList>
            <person name="Cox L.M."/>
            <person name="Sohn J."/>
            <person name="Tyrrell K.L."/>
            <person name="Citron D.M."/>
            <person name="Lawson P.A."/>
            <person name="Patel N.B."/>
            <person name="Iizumi T."/>
            <person name="Perez-Perez G.I."/>
            <person name="Goldstein E.J."/>
            <person name="Blaser M.J."/>
        </authorList>
    </citation>
    <scope>NUCLEOTIDE SEQUENCE [LARGE SCALE GENOMIC DNA]</scope>
    <source>
        <strain evidence="3 4">NYU-BL-A3</strain>
    </source>
</reference>
<dbReference type="PANTHER" id="PTHR35004">
    <property type="entry name" value="TRANSPOSASE RV3428C-RELATED"/>
    <property type="match status" value="1"/>
</dbReference>
<dbReference type="InterPro" id="IPR054353">
    <property type="entry name" value="IstA-like_C"/>
</dbReference>
<dbReference type="InterPro" id="IPR012337">
    <property type="entry name" value="RNaseH-like_sf"/>
</dbReference>
<dbReference type="Proteomes" id="UP000186341">
    <property type="component" value="Unassembled WGS sequence"/>
</dbReference>
<accession>A0A1U7NJK6</accession>
<evidence type="ECO:0000313" key="4">
    <source>
        <dbReference type="Proteomes" id="UP000186341"/>
    </source>
</evidence>